<accession>A0A953LZA0</accession>
<proteinExistence type="predicted"/>
<protein>
    <submittedName>
        <fullName evidence="1">DsrE family protein</fullName>
    </submittedName>
</protein>
<dbReference type="Gene3D" id="3.40.1260.10">
    <property type="entry name" value="DsrEFH-like"/>
    <property type="match status" value="1"/>
</dbReference>
<evidence type="ECO:0000313" key="2">
    <source>
        <dbReference type="Proteomes" id="UP000705867"/>
    </source>
</evidence>
<dbReference type="Pfam" id="PF02635">
    <property type="entry name" value="DsrE"/>
    <property type="match status" value="1"/>
</dbReference>
<dbReference type="SUPFAM" id="SSF75169">
    <property type="entry name" value="DsrEFH-like"/>
    <property type="match status" value="1"/>
</dbReference>
<name>A0A953LZA0_9BACT</name>
<reference evidence="1" key="1">
    <citation type="journal article" date="2021" name="bioRxiv">
        <title>Unraveling nitrogen, sulfur and carbon metabolic pathways and microbial community transcriptional responses to substrate deprivation and toxicity stresses in a bioreactor mimicking anoxic brackish coastal sediment conditions.</title>
        <authorList>
            <person name="Martins P.D."/>
            <person name="Echeveste M.J."/>
            <person name="Arshad A."/>
            <person name="Kurth J."/>
            <person name="Ouboter H."/>
            <person name="Jetten M.S.M."/>
            <person name="Welte C.U."/>
        </authorList>
    </citation>
    <scope>NUCLEOTIDE SEQUENCE</scope>
    <source>
        <strain evidence="1">MAG_39</strain>
    </source>
</reference>
<sequence length="106" mass="11599">MKIGIIIHSSDPETVWNAFRYGAFVFTEGDEAEVFLTGKGVEAESLDSGKYPVLRQMRDFVAAGGAIRTCRSCLELRNAGATELCPIGGLKDMHALIKECDRVVTF</sequence>
<dbReference type="InterPro" id="IPR027396">
    <property type="entry name" value="DsrEFH-like"/>
</dbReference>
<gene>
    <name evidence="1" type="ORF">K8I29_03680</name>
</gene>
<dbReference type="InterPro" id="IPR003787">
    <property type="entry name" value="Sulphur_relay_DsrE/F-like"/>
</dbReference>
<dbReference type="EMBL" id="JAIOIV010000028">
    <property type="protein sequence ID" value="MBZ0155299.1"/>
    <property type="molecule type" value="Genomic_DNA"/>
</dbReference>
<reference evidence="1" key="2">
    <citation type="submission" date="2021-08" db="EMBL/GenBank/DDBJ databases">
        <authorList>
            <person name="Dalcin Martins P."/>
        </authorList>
    </citation>
    <scope>NUCLEOTIDE SEQUENCE</scope>
    <source>
        <strain evidence="1">MAG_39</strain>
    </source>
</reference>
<evidence type="ECO:0000313" key="1">
    <source>
        <dbReference type="EMBL" id="MBZ0155299.1"/>
    </source>
</evidence>
<dbReference type="Proteomes" id="UP000705867">
    <property type="component" value="Unassembled WGS sequence"/>
</dbReference>
<comment type="caution">
    <text evidence="1">The sequence shown here is derived from an EMBL/GenBank/DDBJ whole genome shotgun (WGS) entry which is preliminary data.</text>
</comment>
<dbReference type="AlphaFoldDB" id="A0A953LZA0"/>
<organism evidence="1 2">
    <name type="scientific">Candidatus Nitrobium versatile</name>
    <dbReference type="NCBI Taxonomy" id="2884831"/>
    <lineage>
        <taxon>Bacteria</taxon>
        <taxon>Pseudomonadati</taxon>
        <taxon>Nitrospirota</taxon>
        <taxon>Nitrospiria</taxon>
        <taxon>Nitrospirales</taxon>
        <taxon>Nitrospiraceae</taxon>
        <taxon>Candidatus Nitrobium</taxon>
    </lineage>
</organism>